<feature type="transmembrane region" description="Helical" evidence="1">
    <location>
        <begin position="55"/>
        <end position="76"/>
    </location>
</feature>
<evidence type="ECO:0000256" key="1">
    <source>
        <dbReference type="SAM" id="Phobius"/>
    </source>
</evidence>
<accession>A0A7S1EUT6</accession>
<gene>
    <name evidence="2" type="ORF">NSCI0253_LOCUS346</name>
</gene>
<protein>
    <submittedName>
        <fullName evidence="2">Uncharacterized protein</fullName>
    </submittedName>
</protein>
<name>A0A7S1EUT6_NOCSC</name>
<dbReference type="AlphaFoldDB" id="A0A7S1EUT6"/>
<feature type="transmembrane region" description="Helical" evidence="1">
    <location>
        <begin position="178"/>
        <end position="196"/>
    </location>
</feature>
<evidence type="ECO:0000313" key="2">
    <source>
        <dbReference type="EMBL" id="CAD8826000.1"/>
    </source>
</evidence>
<reference evidence="2" key="1">
    <citation type="submission" date="2021-01" db="EMBL/GenBank/DDBJ databases">
        <authorList>
            <person name="Corre E."/>
            <person name="Pelletier E."/>
            <person name="Niang G."/>
            <person name="Scheremetjew M."/>
            <person name="Finn R."/>
            <person name="Kale V."/>
            <person name="Holt S."/>
            <person name="Cochrane G."/>
            <person name="Meng A."/>
            <person name="Brown T."/>
            <person name="Cohen L."/>
        </authorList>
    </citation>
    <scope>NUCLEOTIDE SEQUENCE</scope>
</reference>
<organism evidence="2">
    <name type="scientific">Noctiluca scintillans</name>
    <name type="common">Sea sparkle</name>
    <name type="synonym">Red tide dinoflagellate</name>
    <dbReference type="NCBI Taxonomy" id="2966"/>
    <lineage>
        <taxon>Eukaryota</taxon>
        <taxon>Sar</taxon>
        <taxon>Alveolata</taxon>
        <taxon>Dinophyceae</taxon>
        <taxon>Noctilucales</taxon>
        <taxon>Noctilucaceae</taxon>
        <taxon>Noctiluca</taxon>
    </lineage>
</organism>
<proteinExistence type="predicted"/>
<feature type="transmembrane region" description="Helical" evidence="1">
    <location>
        <begin position="134"/>
        <end position="158"/>
    </location>
</feature>
<feature type="transmembrane region" description="Helical" evidence="1">
    <location>
        <begin position="266"/>
        <end position="288"/>
    </location>
</feature>
<sequence length="310" mass="35089">MQETPPIRRMEAHRDDPLDKTWETDERDNENVLECWGVQVDDVVLILALAADLGWILLVPLISIPTIIMAILTQSWVVYRCRNLSVSFVAFQCSEWVWLFTTFLWVSAEFVWDATRPIGILGRVKFLVNLSPKLYELVMVVSIVLVSSNFVVVTLYHLWKHLQAKTEEAQLQVELRNYAWFCPWLLMDAAWMLCDWHLIHASDIGVSFYFLFSLGLAAGVVTLFLCGHYLWRHVGAPPGLCAAEICWVAGNAVWLVRDAVASESDVLHGVCALFFMVGIPFGVFGSLARDHRSARAALISSSKPKYDNSL</sequence>
<dbReference type="EMBL" id="HBFQ01000557">
    <property type="protein sequence ID" value="CAD8826000.1"/>
    <property type="molecule type" value="Transcribed_RNA"/>
</dbReference>
<feature type="transmembrane region" description="Helical" evidence="1">
    <location>
        <begin position="208"/>
        <end position="231"/>
    </location>
</feature>
<keyword evidence="1" id="KW-1133">Transmembrane helix</keyword>
<keyword evidence="1" id="KW-0472">Membrane</keyword>
<keyword evidence="1" id="KW-0812">Transmembrane</keyword>